<evidence type="ECO:0000256" key="1">
    <source>
        <dbReference type="SAM" id="MobiDB-lite"/>
    </source>
</evidence>
<keyword evidence="4" id="KW-1185">Reference proteome</keyword>
<accession>A0ABV1K9G6</accession>
<keyword evidence="2" id="KW-1133">Transmembrane helix</keyword>
<dbReference type="EMBL" id="JBEDNQ010000004">
    <property type="protein sequence ID" value="MEQ3551125.1"/>
    <property type="molecule type" value="Genomic_DNA"/>
</dbReference>
<dbReference type="RefSeq" id="WP_349298195.1">
    <property type="nucleotide sequence ID" value="NZ_JBEDNQ010000004.1"/>
</dbReference>
<evidence type="ECO:0000256" key="2">
    <source>
        <dbReference type="SAM" id="Phobius"/>
    </source>
</evidence>
<reference evidence="3 4" key="1">
    <citation type="submission" date="2024-03" db="EMBL/GenBank/DDBJ databases">
        <title>Draft genome sequence of Pseudonocardia nematodicida JCM 31783.</title>
        <authorList>
            <person name="Butdee W."/>
            <person name="Duangmal K."/>
        </authorList>
    </citation>
    <scope>NUCLEOTIDE SEQUENCE [LARGE SCALE GENOMIC DNA]</scope>
    <source>
        <strain evidence="3 4">JCM 31783</strain>
    </source>
</reference>
<name>A0ABV1K9G6_9PSEU</name>
<protein>
    <submittedName>
        <fullName evidence="3">Uncharacterized protein</fullName>
    </submittedName>
</protein>
<proteinExistence type="predicted"/>
<gene>
    <name evidence="3" type="ORF">WIS52_11640</name>
</gene>
<evidence type="ECO:0000313" key="4">
    <source>
        <dbReference type="Proteomes" id="UP001494902"/>
    </source>
</evidence>
<sequence>MLTRDRVWAALAIVAAIAGLVLVLGTSGDDDSSPAGSQVGTSQVAPPPADDD</sequence>
<evidence type="ECO:0000313" key="3">
    <source>
        <dbReference type="EMBL" id="MEQ3551125.1"/>
    </source>
</evidence>
<keyword evidence="2" id="KW-0472">Membrane</keyword>
<feature type="transmembrane region" description="Helical" evidence="2">
    <location>
        <begin position="7"/>
        <end position="25"/>
    </location>
</feature>
<organism evidence="3 4">
    <name type="scientific">Pseudonocardia nematodicida</name>
    <dbReference type="NCBI Taxonomy" id="1206997"/>
    <lineage>
        <taxon>Bacteria</taxon>
        <taxon>Bacillati</taxon>
        <taxon>Actinomycetota</taxon>
        <taxon>Actinomycetes</taxon>
        <taxon>Pseudonocardiales</taxon>
        <taxon>Pseudonocardiaceae</taxon>
        <taxon>Pseudonocardia</taxon>
    </lineage>
</organism>
<dbReference type="Proteomes" id="UP001494902">
    <property type="component" value="Unassembled WGS sequence"/>
</dbReference>
<feature type="compositionally biased region" description="Polar residues" evidence="1">
    <location>
        <begin position="34"/>
        <end position="44"/>
    </location>
</feature>
<comment type="caution">
    <text evidence="3">The sequence shown here is derived from an EMBL/GenBank/DDBJ whole genome shotgun (WGS) entry which is preliminary data.</text>
</comment>
<keyword evidence="2" id="KW-0812">Transmembrane</keyword>
<feature type="region of interest" description="Disordered" evidence="1">
    <location>
        <begin position="28"/>
        <end position="52"/>
    </location>
</feature>